<reference evidence="2" key="1">
    <citation type="journal article" date="2023" name="G3 (Bethesda)">
        <title>Genome assembly and association tests identify interacting loci associated with vigor, precocity, and sex in interspecific pistachio rootstocks.</title>
        <authorList>
            <person name="Palmer W."/>
            <person name="Jacygrad E."/>
            <person name="Sagayaradj S."/>
            <person name="Cavanaugh K."/>
            <person name="Han R."/>
            <person name="Bertier L."/>
            <person name="Beede B."/>
            <person name="Kafkas S."/>
            <person name="Golino D."/>
            <person name="Preece J."/>
            <person name="Michelmore R."/>
        </authorList>
    </citation>
    <scope>NUCLEOTIDE SEQUENCE [LARGE SCALE GENOMIC DNA]</scope>
</reference>
<organism evidence="1 2">
    <name type="scientific">Pistacia atlantica</name>
    <dbReference type="NCBI Taxonomy" id="434234"/>
    <lineage>
        <taxon>Eukaryota</taxon>
        <taxon>Viridiplantae</taxon>
        <taxon>Streptophyta</taxon>
        <taxon>Embryophyta</taxon>
        <taxon>Tracheophyta</taxon>
        <taxon>Spermatophyta</taxon>
        <taxon>Magnoliopsida</taxon>
        <taxon>eudicotyledons</taxon>
        <taxon>Gunneridae</taxon>
        <taxon>Pentapetalae</taxon>
        <taxon>rosids</taxon>
        <taxon>malvids</taxon>
        <taxon>Sapindales</taxon>
        <taxon>Anacardiaceae</taxon>
        <taxon>Pistacia</taxon>
    </lineage>
</organism>
<proteinExistence type="predicted"/>
<evidence type="ECO:0000313" key="1">
    <source>
        <dbReference type="EMBL" id="KAJ0093026.1"/>
    </source>
</evidence>
<dbReference type="Proteomes" id="UP001164250">
    <property type="component" value="Chromosome 7"/>
</dbReference>
<gene>
    <name evidence="1" type="ORF">Patl1_27101</name>
</gene>
<sequence length="208" mass="23096">MSKGPKNSWVNSGEALSVAICDINSLLCLFESLAPFALNGYTLFFDDVLLMFQREGNFVFMAHILGGINKVVLLALAGLLLQLPSLLEIHCQNANDFLGKYGIKKRLSILGPQEAGIVFLSQVLPLYHHPLFLSYPHAYVWSKSIVPFCPFEAYSLGSIEDHLTDALQVDFANKYIGGGALHRGNVDVFRKRKTRIIAIDALCWPGRK</sequence>
<comment type="caution">
    <text evidence="1">The sequence shown here is derived from an EMBL/GenBank/DDBJ whole genome shotgun (WGS) entry which is preliminary data.</text>
</comment>
<protein>
    <submittedName>
        <fullName evidence="1">Uncharacterized protein</fullName>
    </submittedName>
</protein>
<accession>A0ACC1B257</accession>
<dbReference type="EMBL" id="CM047903">
    <property type="protein sequence ID" value="KAJ0093026.1"/>
    <property type="molecule type" value="Genomic_DNA"/>
</dbReference>
<evidence type="ECO:0000313" key="2">
    <source>
        <dbReference type="Proteomes" id="UP001164250"/>
    </source>
</evidence>
<name>A0ACC1B257_9ROSI</name>
<keyword evidence="2" id="KW-1185">Reference proteome</keyword>